<evidence type="ECO:0000313" key="3">
    <source>
        <dbReference type="EMBL" id="SDD49670.1"/>
    </source>
</evidence>
<dbReference type="EMBL" id="FMZF01000008">
    <property type="protein sequence ID" value="SDD49670.1"/>
    <property type="molecule type" value="Genomic_DNA"/>
</dbReference>
<dbReference type="GO" id="GO:0003899">
    <property type="term" value="F:DNA-directed RNA polymerase activity"/>
    <property type="evidence" value="ECO:0007669"/>
    <property type="project" value="InterPro"/>
</dbReference>
<accession>A0A1G6V7K6</accession>
<gene>
    <name evidence="3" type="ORF">SAMN05660690_4379</name>
</gene>
<dbReference type="Proteomes" id="UP000199416">
    <property type="component" value="Unassembled WGS sequence"/>
</dbReference>
<dbReference type="GO" id="GO:0003677">
    <property type="term" value="F:DNA binding"/>
    <property type="evidence" value="ECO:0007669"/>
    <property type="project" value="InterPro"/>
</dbReference>
<keyword evidence="4" id="KW-1185">Reference proteome</keyword>
<dbReference type="SUPFAM" id="SSF47789">
    <property type="entry name" value="C-terminal domain of RNA polymerase alpha subunit"/>
    <property type="match status" value="1"/>
</dbReference>
<name>A0A1G6V7K6_9ACTN</name>
<sequence length="168" mass="17945">MVTRSPGNRSGRGVQDLQLPGRAVAALARAGVTEVADLAALTRRELAAIPGLGPSTVAAIRAVVPEPPARLPRAEPLPEPEDEGPASPAIPSFDSLRSPQRRTAIDLLVPGTEGDPPPPGDPEPERSVPDAPPVAPRPAEWADLWRLGWRVTCWWVQQPVRTVRRLLG</sequence>
<dbReference type="OrthoDB" id="5198143at2"/>
<dbReference type="RefSeq" id="WP_091368910.1">
    <property type="nucleotide sequence ID" value="NZ_FMZF01000008.1"/>
</dbReference>
<organism evidence="3 4">
    <name type="scientific">Geodermatophilus telluris</name>
    <dbReference type="NCBI Taxonomy" id="1190417"/>
    <lineage>
        <taxon>Bacteria</taxon>
        <taxon>Bacillati</taxon>
        <taxon>Actinomycetota</taxon>
        <taxon>Actinomycetes</taxon>
        <taxon>Geodermatophilales</taxon>
        <taxon>Geodermatophilaceae</taxon>
        <taxon>Geodermatophilus</taxon>
    </lineage>
</organism>
<feature type="domain" description="RNA polymerase alpha subunit C-terminal" evidence="2">
    <location>
        <begin position="13"/>
        <end position="63"/>
    </location>
</feature>
<dbReference type="GO" id="GO:0006351">
    <property type="term" value="P:DNA-templated transcription"/>
    <property type="evidence" value="ECO:0007669"/>
    <property type="project" value="InterPro"/>
</dbReference>
<evidence type="ECO:0000259" key="2">
    <source>
        <dbReference type="Pfam" id="PF03118"/>
    </source>
</evidence>
<evidence type="ECO:0000313" key="4">
    <source>
        <dbReference type="Proteomes" id="UP000199416"/>
    </source>
</evidence>
<protein>
    <submittedName>
        <fullName evidence="3">RNA polymerase, alpha chain C terminal domain</fullName>
    </submittedName>
</protein>
<feature type="region of interest" description="Disordered" evidence="1">
    <location>
        <begin position="69"/>
        <end position="137"/>
    </location>
</feature>
<dbReference type="Pfam" id="PF03118">
    <property type="entry name" value="RNA_pol_A_CTD"/>
    <property type="match status" value="1"/>
</dbReference>
<evidence type="ECO:0000256" key="1">
    <source>
        <dbReference type="SAM" id="MobiDB-lite"/>
    </source>
</evidence>
<proteinExistence type="predicted"/>
<dbReference type="InterPro" id="IPR011260">
    <property type="entry name" value="RNAP_asu_C"/>
</dbReference>
<dbReference type="AlphaFoldDB" id="A0A1G6V7K6"/>
<dbReference type="STRING" id="1190417.SAMN05660690_4379"/>
<reference evidence="4" key="1">
    <citation type="submission" date="2016-10" db="EMBL/GenBank/DDBJ databases">
        <authorList>
            <person name="Varghese N."/>
            <person name="Submissions S."/>
        </authorList>
    </citation>
    <scope>NUCLEOTIDE SEQUENCE [LARGE SCALE GENOMIC DNA]</scope>
    <source>
        <strain evidence="4">DSM 45421</strain>
    </source>
</reference>
<dbReference type="Gene3D" id="1.10.150.20">
    <property type="entry name" value="5' to 3' exonuclease, C-terminal subdomain"/>
    <property type="match status" value="1"/>
</dbReference>